<sequence length="30" mass="3071">MLSLMVFDLAVVFVAISVCCEGNASGLPAL</sequence>
<accession>A0A0U5EZL4</accession>
<evidence type="ECO:0000313" key="2">
    <source>
        <dbReference type="Proteomes" id="UP000056109"/>
    </source>
</evidence>
<protein>
    <submittedName>
        <fullName evidence="1">Uncharacterized protein</fullName>
    </submittedName>
</protein>
<dbReference type="EMBL" id="LN606600">
    <property type="protein sequence ID" value="CEF41521.1"/>
    <property type="molecule type" value="Genomic_DNA"/>
</dbReference>
<proteinExistence type="predicted"/>
<organism evidence="1 2">
    <name type="scientific">Acetobacter senegalensis</name>
    <dbReference type="NCBI Taxonomy" id="446692"/>
    <lineage>
        <taxon>Bacteria</taxon>
        <taxon>Pseudomonadati</taxon>
        <taxon>Pseudomonadota</taxon>
        <taxon>Alphaproteobacteria</taxon>
        <taxon>Acetobacterales</taxon>
        <taxon>Acetobacteraceae</taxon>
        <taxon>Acetobacter</taxon>
    </lineage>
</organism>
<keyword evidence="2" id="KW-1185">Reference proteome</keyword>
<dbReference type="Proteomes" id="UP000056109">
    <property type="component" value="Chromosome I"/>
</dbReference>
<name>A0A0U5EZL4_9PROT</name>
<gene>
    <name evidence="1" type="ORF">ASN_2220</name>
</gene>
<dbReference type="PATRIC" id="fig|446692.3.peg.2305"/>
<dbReference type="AlphaFoldDB" id="A0A0U5EZL4"/>
<evidence type="ECO:0000313" key="1">
    <source>
        <dbReference type="EMBL" id="CEF41521.1"/>
    </source>
</evidence>
<dbReference type="KEGG" id="asz:ASN_2220"/>
<reference evidence="2" key="1">
    <citation type="submission" date="2014-09" db="EMBL/GenBank/DDBJ databases">
        <authorList>
            <person name="Illeghems K.G."/>
        </authorList>
    </citation>
    <scope>NUCLEOTIDE SEQUENCE [LARGE SCALE GENOMIC DNA]</scope>
    <source>
        <strain evidence="2">108B</strain>
    </source>
</reference>